<proteinExistence type="predicted"/>
<dbReference type="EMBL" id="JBFDAA010000008">
    <property type="protein sequence ID" value="KAL1129509.1"/>
    <property type="molecule type" value="Genomic_DNA"/>
</dbReference>
<reference evidence="1 2" key="1">
    <citation type="submission" date="2024-07" db="EMBL/GenBank/DDBJ databases">
        <title>Chromosome-level genome assembly of the water stick insect Ranatra chinensis (Heteroptera: Nepidae).</title>
        <authorList>
            <person name="Liu X."/>
        </authorList>
    </citation>
    <scope>NUCLEOTIDE SEQUENCE [LARGE SCALE GENOMIC DNA]</scope>
    <source>
        <strain evidence="1">Cailab_2021Rc</strain>
        <tissue evidence="1">Muscle</tissue>
    </source>
</reference>
<dbReference type="AlphaFoldDB" id="A0ABD0Z258"/>
<dbReference type="Proteomes" id="UP001558652">
    <property type="component" value="Unassembled WGS sequence"/>
</dbReference>
<comment type="caution">
    <text evidence="1">The sequence shown here is derived from an EMBL/GenBank/DDBJ whole genome shotgun (WGS) entry which is preliminary data.</text>
</comment>
<protein>
    <submittedName>
        <fullName evidence="1">Uncharacterized protein</fullName>
    </submittedName>
</protein>
<accession>A0ABD0Z258</accession>
<keyword evidence="2" id="KW-1185">Reference proteome</keyword>
<evidence type="ECO:0000313" key="2">
    <source>
        <dbReference type="Proteomes" id="UP001558652"/>
    </source>
</evidence>
<sequence length="276" mass="32576">MLGECKDNRQGFIDLWRTYDGIKISDLSIFSVLNHSRMASSTIKWRPNVRKDIMILIQNSSEYIWSYTTQTANFLTEKVKSKTIDSILNIWYDAKPILQNFIDDIRDTKNLQEDIEQFKVLYNESYYANEFYMRDIYHIYLVIAEEISFRHSSGHVPRIFNEIWDILGGTGESIRQSILWIVESVSQNVIIIKDILLSFCINILKSYTLIIIVDLLIVLFPECNKFHNNTIFFQMKNLYEKFQRFLKSVMSGDTLNQLTQNLQEIAGKYDKVFTEH</sequence>
<evidence type="ECO:0000313" key="1">
    <source>
        <dbReference type="EMBL" id="KAL1129509.1"/>
    </source>
</evidence>
<name>A0ABD0Z258_9HEMI</name>
<gene>
    <name evidence="1" type="ORF">AAG570_012454</name>
</gene>
<organism evidence="1 2">
    <name type="scientific">Ranatra chinensis</name>
    <dbReference type="NCBI Taxonomy" id="642074"/>
    <lineage>
        <taxon>Eukaryota</taxon>
        <taxon>Metazoa</taxon>
        <taxon>Ecdysozoa</taxon>
        <taxon>Arthropoda</taxon>
        <taxon>Hexapoda</taxon>
        <taxon>Insecta</taxon>
        <taxon>Pterygota</taxon>
        <taxon>Neoptera</taxon>
        <taxon>Paraneoptera</taxon>
        <taxon>Hemiptera</taxon>
        <taxon>Heteroptera</taxon>
        <taxon>Panheteroptera</taxon>
        <taxon>Nepomorpha</taxon>
        <taxon>Nepidae</taxon>
        <taxon>Ranatrinae</taxon>
        <taxon>Ranatra</taxon>
    </lineage>
</organism>